<protein>
    <recommendedName>
        <fullName evidence="6">Sushi domain-containing protein</fullName>
    </recommendedName>
</protein>
<dbReference type="InterPro" id="IPR000436">
    <property type="entry name" value="Sushi_SCR_CCP_dom"/>
</dbReference>
<evidence type="ECO:0000313" key="7">
    <source>
        <dbReference type="EMBL" id="CAF1266773.1"/>
    </source>
</evidence>
<evidence type="ECO:0000256" key="5">
    <source>
        <dbReference type="PROSITE-ProRule" id="PRU00302"/>
    </source>
</evidence>
<evidence type="ECO:0000256" key="4">
    <source>
        <dbReference type="ARBA" id="ARBA00023180"/>
    </source>
</evidence>
<dbReference type="Gene3D" id="2.10.70.10">
    <property type="entry name" value="Complement Module, domain 1"/>
    <property type="match status" value="4"/>
</dbReference>
<gene>
    <name evidence="7" type="ORF">OVA965_LOCUS26992</name>
    <name evidence="8" type="ORF">TMI583_LOCUS27739</name>
</gene>
<reference evidence="8" key="1">
    <citation type="submission" date="2021-02" db="EMBL/GenBank/DDBJ databases">
        <authorList>
            <person name="Nowell W R."/>
        </authorList>
    </citation>
    <scope>NUCLEOTIDE SEQUENCE</scope>
</reference>
<dbReference type="CDD" id="cd00033">
    <property type="entry name" value="CCP"/>
    <property type="match status" value="3"/>
</dbReference>
<keyword evidence="2" id="KW-0677">Repeat</keyword>
<feature type="domain" description="Sushi" evidence="6">
    <location>
        <begin position="194"/>
        <end position="253"/>
    </location>
</feature>
<evidence type="ECO:0000256" key="3">
    <source>
        <dbReference type="ARBA" id="ARBA00023157"/>
    </source>
</evidence>
<dbReference type="AlphaFoldDB" id="A0A8S2PY84"/>
<keyword evidence="1 5" id="KW-0768">Sushi</keyword>
<dbReference type="PANTHER" id="PTHR19325">
    <property type="entry name" value="COMPLEMENT COMPONENT-RELATED SUSHI DOMAIN-CONTAINING"/>
    <property type="match status" value="1"/>
</dbReference>
<feature type="disulfide bond" evidence="5">
    <location>
        <begin position="106"/>
        <end position="133"/>
    </location>
</feature>
<dbReference type="SMART" id="SM00032">
    <property type="entry name" value="CCP"/>
    <property type="match status" value="4"/>
</dbReference>
<proteinExistence type="predicted"/>
<accession>A0A8S2PY84</accession>
<dbReference type="SUPFAM" id="SSF57535">
    <property type="entry name" value="Complement control module/SCR domain"/>
    <property type="match status" value="4"/>
</dbReference>
<evidence type="ECO:0000313" key="9">
    <source>
        <dbReference type="Proteomes" id="UP000682733"/>
    </source>
</evidence>
<keyword evidence="3 5" id="KW-1015">Disulfide bond</keyword>
<keyword evidence="4" id="KW-0325">Glycoprotein</keyword>
<dbReference type="Proteomes" id="UP000677228">
    <property type="component" value="Unassembled WGS sequence"/>
</dbReference>
<dbReference type="PROSITE" id="PS50923">
    <property type="entry name" value="SUSHI"/>
    <property type="match status" value="3"/>
</dbReference>
<sequence length="264" mass="29753">IIFLYCSAINCGSPGQLENGYTSGERFDYPNMIAFFCSEGFELIGDGTARAVSICNENGIWTPSIPRCERRSCGPSPVVNNTYMLINNKEGSLANVMFNESIEYSCMHGYQLYGHTTLTCDLTGNWNHNPPICKQCKLYLLTNYTNIKFAKLSVPHHERVSYSCNDNFSVPQTNVSIICINGHLSDRPTCTRSASCKEHPPAIWNGRAVFRSTYHGSVARYRCFPGYRIENNYHKLTCHHGKWTPSRPPRCLPKAGLHSIHIDL</sequence>
<feature type="domain" description="Sushi" evidence="6">
    <location>
        <begin position="9"/>
        <end position="70"/>
    </location>
</feature>
<dbReference type="InterPro" id="IPR035976">
    <property type="entry name" value="Sushi/SCR/CCP_sf"/>
</dbReference>
<dbReference type="PANTHER" id="PTHR19325:SF560">
    <property type="entry name" value="SUSHI, VON WILLEBRAND FACTOR TYPE A, EGF AND PENTRAXIN DOMAIN-CONTAINING PROTEIN 1"/>
    <property type="match status" value="1"/>
</dbReference>
<feature type="domain" description="Sushi" evidence="6">
    <location>
        <begin position="71"/>
        <end position="135"/>
    </location>
</feature>
<dbReference type="EMBL" id="CAJOBA010039150">
    <property type="protein sequence ID" value="CAF4072853.1"/>
    <property type="molecule type" value="Genomic_DNA"/>
</dbReference>
<evidence type="ECO:0000259" key="6">
    <source>
        <dbReference type="PROSITE" id="PS50923"/>
    </source>
</evidence>
<comment type="caution">
    <text evidence="8">The sequence shown here is derived from an EMBL/GenBank/DDBJ whole genome shotgun (WGS) entry which is preliminary data.</text>
</comment>
<comment type="caution">
    <text evidence="5">Lacks conserved residue(s) required for the propagation of feature annotation.</text>
</comment>
<evidence type="ECO:0000313" key="8">
    <source>
        <dbReference type="EMBL" id="CAF4072853.1"/>
    </source>
</evidence>
<feature type="non-terminal residue" evidence="8">
    <location>
        <position position="1"/>
    </location>
</feature>
<dbReference type="InterPro" id="IPR050350">
    <property type="entry name" value="Compl-Cell_Adhes-Reg"/>
</dbReference>
<dbReference type="Proteomes" id="UP000682733">
    <property type="component" value="Unassembled WGS sequence"/>
</dbReference>
<name>A0A8S2PY84_9BILA</name>
<dbReference type="EMBL" id="CAJNOK010017587">
    <property type="protein sequence ID" value="CAF1266773.1"/>
    <property type="molecule type" value="Genomic_DNA"/>
</dbReference>
<evidence type="ECO:0000256" key="2">
    <source>
        <dbReference type="ARBA" id="ARBA00022737"/>
    </source>
</evidence>
<dbReference type="Pfam" id="PF00084">
    <property type="entry name" value="Sushi"/>
    <property type="match status" value="4"/>
</dbReference>
<organism evidence="8 9">
    <name type="scientific">Didymodactylos carnosus</name>
    <dbReference type="NCBI Taxonomy" id="1234261"/>
    <lineage>
        <taxon>Eukaryota</taxon>
        <taxon>Metazoa</taxon>
        <taxon>Spiralia</taxon>
        <taxon>Gnathifera</taxon>
        <taxon>Rotifera</taxon>
        <taxon>Eurotatoria</taxon>
        <taxon>Bdelloidea</taxon>
        <taxon>Philodinida</taxon>
        <taxon>Philodinidae</taxon>
        <taxon>Didymodactylos</taxon>
    </lineage>
</organism>
<evidence type="ECO:0000256" key="1">
    <source>
        <dbReference type="ARBA" id="ARBA00022659"/>
    </source>
</evidence>